<keyword evidence="2" id="KW-0472">Membrane</keyword>
<reference evidence="3 4" key="1">
    <citation type="journal article" date="2014" name="FEMS Microbiol. Lett.">
        <title>Draft genome sequences of three Holospora species (Holospora obtusa, Holospora undulata, and Holospora elegans), endonuclear symbiotic bacteria of the ciliate Paramecium caudatum.</title>
        <authorList>
            <person name="Dohra H."/>
            <person name="Tanaka K."/>
            <person name="Suzuki T."/>
            <person name="Fujishima M."/>
            <person name="Suzuki H."/>
        </authorList>
    </citation>
    <scope>NUCLEOTIDE SEQUENCE [LARGE SCALE GENOMIC DNA]</scope>
    <source>
        <strain evidence="3 4">F1</strain>
    </source>
</reference>
<feature type="transmembrane region" description="Helical" evidence="2">
    <location>
        <begin position="24"/>
        <end position="44"/>
    </location>
</feature>
<evidence type="ECO:0000256" key="1">
    <source>
        <dbReference type="SAM" id="MobiDB-lite"/>
    </source>
</evidence>
<evidence type="ECO:0000313" key="3">
    <source>
        <dbReference type="EMBL" id="ETZ06757.1"/>
    </source>
</evidence>
<evidence type="ECO:0000256" key="2">
    <source>
        <dbReference type="SAM" id="Phobius"/>
    </source>
</evidence>
<gene>
    <name evidence="3" type="ORF">P618_201048</name>
</gene>
<comment type="caution">
    <text evidence="3">The sequence shown here is derived from an EMBL/GenBank/DDBJ whole genome shotgun (WGS) entry which is preliminary data.</text>
</comment>
<feature type="compositionally biased region" description="Basic and acidic residues" evidence="1">
    <location>
        <begin position="160"/>
        <end position="186"/>
    </location>
</feature>
<keyword evidence="2" id="KW-1133">Transmembrane helix</keyword>
<name>W6TSG2_HOLOB</name>
<keyword evidence="2" id="KW-0812">Transmembrane</keyword>
<dbReference type="Proteomes" id="UP000019112">
    <property type="component" value="Unassembled WGS sequence"/>
</dbReference>
<dbReference type="STRING" id="1399147.P618_201048"/>
<dbReference type="RefSeq" id="WP_021826786.1">
    <property type="nucleotide sequence ID" value="NZ_AWTR02000085.1"/>
</dbReference>
<sequence>MSRSLRYKEKKYSSPKPNLWKRNTLLVVFSFIGGGVSVLAYYFFGTPSKTGIPVVQGYGFPVRTYLAPQEDKNVQKIYDLDQEEAPIVEKILPYQDLAKSCVEPFVDVKPDETFTNSPCEAKKILQPSSNTNPESKKEQKSLNDLKTPAVKHSTIPNHSVESELTEKHKGEDAEKKISSADIEKKTSKNSSHTLEKSGQIGPVFSDLGRAKEFLVRLKAKAEGYSFSLQSRSVKGKILYRVVTKNSLSSQEIKKLLELAPSF</sequence>
<keyword evidence="4" id="KW-1185">Reference proteome</keyword>
<dbReference type="OrthoDB" id="8480133at2"/>
<protein>
    <submittedName>
        <fullName evidence="3">Uncharacterized protein</fullName>
    </submittedName>
</protein>
<dbReference type="AlphaFoldDB" id="W6TSG2"/>
<dbReference type="EMBL" id="AWTR02000085">
    <property type="protein sequence ID" value="ETZ06757.1"/>
    <property type="molecule type" value="Genomic_DNA"/>
</dbReference>
<evidence type="ECO:0000313" key="4">
    <source>
        <dbReference type="Proteomes" id="UP000019112"/>
    </source>
</evidence>
<feature type="region of interest" description="Disordered" evidence="1">
    <location>
        <begin position="119"/>
        <end position="197"/>
    </location>
</feature>
<proteinExistence type="predicted"/>
<organism evidence="3 4">
    <name type="scientific">Holospora obtusa F1</name>
    <dbReference type="NCBI Taxonomy" id="1399147"/>
    <lineage>
        <taxon>Bacteria</taxon>
        <taxon>Pseudomonadati</taxon>
        <taxon>Pseudomonadota</taxon>
        <taxon>Alphaproteobacteria</taxon>
        <taxon>Holosporales</taxon>
        <taxon>Holosporaceae</taxon>
        <taxon>Holospora</taxon>
    </lineage>
</organism>
<accession>W6TSG2</accession>
<feature type="compositionally biased region" description="Basic and acidic residues" evidence="1">
    <location>
        <begin position="134"/>
        <end position="143"/>
    </location>
</feature>